<proteinExistence type="predicted"/>
<feature type="signal peptide" evidence="4">
    <location>
        <begin position="1"/>
        <end position="18"/>
    </location>
</feature>
<dbReference type="InterPro" id="IPR041700">
    <property type="entry name" value="OMP_b-brl_3"/>
</dbReference>
<feature type="chain" id="PRO_5037472064" evidence="4">
    <location>
        <begin position="19"/>
        <end position="770"/>
    </location>
</feature>
<keyword evidence="3" id="KW-0998">Cell outer membrane</keyword>
<keyword evidence="2" id="KW-0472">Membrane</keyword>
<dbReference type="Proteomes" id="UP000718012">
    <property type="component" value="Unassembled WGS sequence"/>
</dbReference>
<evidence type="ECO:0000259" key="5">
    <source>
        <dbReference type="Pfam" id="PF14905"/>
    </source>
</evidence>
<dbReference type="SUPFAM" id="SSF56935">
    <property type="entry name" value="Porins"/>
    <property type="match status" value="1"/>
</dbReference>
<protein>
    <submittedName>
        <fullName evidence="6">Outer membrane beta-barrel protein</fullName>
    </submittedName>
</protein>
<evidence type="ECO:0000256" key="2">
    <source>
        <dbReference type="ARBA" id="ARBA00023136"/>
    </source>
</evidence>
<dbReference type="Gene3D" id="2.40.170.20">
    <property type="entry name" value="TonB-dependent receptor, beta-barrel domain"/>
    <property type="match status" value="1"/>
</dbReference>
<dbReference type="Pfam" id="PF14905">
    <property type="entry name" value="OMP_b-brl_3"/>
    <property type="match status" value="1"/>
</dbReference>
<comment type="caution">
    <text evidence="6">The sequence shown here is derived from an EMBL/GenBank/DDBJ whole genome shotgun (WGS) entry which is preliminary data.</text>
</comment>
<accession>A0A921FD87</accession>
<sequence length="770" mass="87406">MKKTLALLLLFTSVTTYGQSTYIGKITDEKNVPLPYANVVALSLPDSAFVVGTTTDLQGNFKLEQVTEGQLIRISSIGYVTVYKNTSELNEPNIQMSPDVQALQEVVVEGTHPVVFMKGNALVTDVQNSLLSKAGSASDVLARIPRVSKSKDKFVVFGKGTPLIYINGRLVRDNTELEQLNSTDIKHVELLTTPGAQYDASVKSVIRIKTVKRQGDGFSFDVRSSYYQSENTDLIEQANVNYRHAGLDLFGSFDYRLNRTEQISSVEQETNTSSLWQQHNTMQMNGQTQKMSGTFGFNYQINDNHSFGARYQMLGYPSSYVNTDILSKVEKNNDFYDQWSSNGIENRDYSLGHQLNLYYTGTAGKLGIDVNADYYKSDYDATNNTSEQSQEQDDRQIAAFNQVKNKMCAGKVVFTYPIWKGQLSFGGEYTYSNRDNNYLSRNESYIPSSCSNISENYIGAFTSYDVQLPFGMLSAGIRYEHVDFEYSEDQQKIDAQSKNFDNVFPTLSFATQFGQVQAQLSYAATIQRPSYADLSNNVFYINRFTLQQGNPYLLPSITHDISLNAMWKYFQFMLSYQQKKDEIFTWSTQTEANPELSTISYINFDRMPTLNAFIGASPTIGFWSPMYGVGVSKQWVNVHTDLADLELKKPALNVMLNNTFTLPKNFLINLDFTFQGKGNYQNIYMMKNMYILNLAISKSFFNDAFNVELRGNDLFHQQKDASRVYMNRLTAYQANCYDSREFAITVRYRFNTAQSKYKGSGAGERTKARF</sequence>
<dbReference type="Pfam" id="PF13715">
    <property type="entry name" value="CarbopepD_reg_2"/>
    <property type="match status" value="1"/>
</dbReference>
<dbReference type="InterPro" id="IPR008969">
    <property type="entry name" value="CarboxyPept-like_regulatory"/>
</dbReference>
<evidence type="ECO:0000256" key="1">
    <source>
        <dbReference type="ARBA" id="ARBA00004442"/>
    </source>
</evidence>
<gene>
    <name evidence="6" type="ORF">K8U81_03290</name>
</gene>
<dbReference type="SUPFAM" id="SSF49464">
    <property type="entry name" value="Carboxypeptidase regulatory domain-like"/>
    <property type="match status" value="1"/>
</dbReference>
<evidence type="ECO:0000256" key="4">
    <source>
        <dbReference type="SAM" id="SignalP"/>
    </source>
</evidence>
<reference evidence="6" key="2">
    <citation type="submission" date="2021-09" db="EMBL/GenBank/DDBJ databases">
        <authorList>
            <person name="Gilroy R."/>
        </authorList>
    </citation>
    <scope>NUCLEOTIDE SEQUENCE</scope>
    <source>
        <strain evidence="6">CHK165-8395</strain>
    </source>
</reference>
<evidence type="ECO:0000313" key="6">
    <source>
        <dbReference type="EMBL" id="HJF07204.1"/>
    </source>
</evidence>
<dbReference type="GO" id="GO:0009279">
    <property type="term" value="C:cell outer membrane"/>
    <property type="evidence" value="ECO:0007669"/>
    <property type="project" value="UniProtKB-SubCell"/>
</dbReference>
<evidence type="ECO:0000256" key="3">
    <source>
        <dbReference type="ARBA" id="ARBA00023237"/>
    </source>
</evidence>
<organism evidence="6 7">
    <name type="scientific">Phocaeicola coprocola</name>
    <dbReference type="NCBI Taxonomy" id="310298"/>
    <lineage>
        <taxon>Bacteria</taxon>
        <taxon>Pseudomonadati</taxon>
        <taxon>Bacteroidota</taxon>
        <taxon>Bacteroidia</taxon>
        <taxon>Bacteroidales</taxon>
        <taxon>Bacteroidaceae</taxon>
        <taxon>Phocaeicola</taxon>
    </lineage>
</organism>
<name>A0A921FD87_9BACT</name>
<dbReference type="InterPro" id="IPR036942">
    <property type="entry name" value="Beta-barrel_TonB_sf"/>
</dbReference>
<reference evidence="6" key="1">
    <citation type="journal article" date="2021" name="PeerJ">
        <title>Extensive microbial diversity within the chicken gut microbiome revealed by metagenomics and culture.</title>
        <authorList>
            <person name="Gilroy R."/>
            <person name="Ravi A."/>
            <person name="Getino M."/>
            <person name="Pursley I."/>
            <person name="Horton D.L."/>
            <person name="Alikhan N.F."/>
            <person name="Baker D."/>
            <person name="Gharbi K."/>
            <person name="Hall N."/>
            <person name="Watson M."/>
            <person name="Adriaenssens E.M."/>
            <person name="Foster-Nyarko E."/>
            <person name="Jarju S."/>
            <person name="Secka A."/>
            <person name="Antonio M."/>
            <person name="Oren A."/>
            <person name="Chaudhuri R.R."/>
            <person name="La Ragione R."/>
            <person name="Hildebrand F."/>
            <person name="Pallen M.J."/>
        </authorList>
    </citation>
    <scope>NUCLEOTIDE SEQUENCE</scope>
    <source>
        <strain evidence="6">CHK165-8395</strain>
    </source>
</reference>
<evidence type="ECO:0000313" key="7">
    <source>
        <dbReference type="Proteomes" id="UP000718012"/>
    </source>
</evidence>
<dbReference type="EMBL" id="DYXD01000069">
    <property type="protein sequence ID" value="HJF07204.1"/>
    <property type="molecule type" value="Genomic_DNA"/>
</dbReference>
<comment type="subcellular location">
    <subcellularLocation>
        <location evidence="1">Cell outer membrane</location>
    </subcellularLocation>
</comment>
<keyword evidence="4" id="KW-0732">Signal</keyword>
<dbReference type="AlphaFoldDB" id="A0A921FD87"/>
<feature type="domain" description="Outer membrane protein beta-barrel" evidence="5">
    <location>
        <begin position="366"/>
        <end position="748"/>
    </location>
</feature>